<evidence type="ECO:0000313" key="2">
    <source>
        <dbReference type="Proteomes" id="UP000821845"/>
    </source>
</evidence>
<dbReference type="Proteomes" id="UP000821845">
    <property type="component" value="Chromosome 3"/>
</dbReference>
<protein>
    <submittedName>
        <fullName evidence="1">Uncharacterized protein</fullName>
    </submittedName>
</protein>
<accession>A0ACB7SNB6</accession>
<proteinExistence type="predicted"/>
<keyword evidence="2" id="KW-1185">Reference proteome</keyword>
<reference evidence="1" key="1">
    <citation type="submission" date="2020-05" db="EMBL/GenBank/DDBJ databases">
        <title>Large-scale comparative analyses of tick genomes elucidate their genetic diversity and vector capacities.</title>
        <authorList>
            <person name="Jia N."/>
            <person name="Wang J."/>
            <person name="Shi W."/>
            <person name="Du L."/>
            <person name="Sun Y."/>
            <person name="Zhan W."/>
            <person name="Jiang J."/>
            <person name="Wang Q."/>
            <person name="Zhang B."/>
            <person name="Ji P."/>
            <person name="Sakyi L.B."/>
            <person name="Cui X."/>
            <person name="Yuan T."/>
            <person name="Jiang B."/>
            <person name="Yang W."/>
            <person name="Lam T.T.-Y."/>
            <person name="Chang Q."/>
            <person name="Ding S."/>
            <person name="Wang X."/>
            <person name="Zhu J."/>
            <person name="Ruan X."/>
            <person name="Zhao L."/>
            <person name="Wei J."/>
            <person name="Que T."/>
            <person name="Du C."/>
            <person name="Cheng J."/>
            <person name="Dai P."/>
            <person name="Han X."/>
            <person name="Huang E."/>
            <person name="Gao Y."/>
            <person name="Liu J."/>
            <person name="Shao H."/>
            <person name="Ye R."/>
            <person name="Li L."/>
            <person name="Wei W."/>
            <person name="Wang X."/>
            <person name="Wang C."/>
            <person name="Yang T."/>
            <person name="Huo Q."/>
            <person name="Li W."/>
            <person name="Guo W."/>
            <person name="Chen H."/>
            <person name="Zhou L."/>
            <person name="Ni X."/>
            <person name="Tian J."/>
            <person name="Zhou Y."/>
            <person name="Sheng Y."/>
            <person name="Liu T."/>
            <person name="Pan Y."/>
            <person name="Xia L."/>
            <person name="Li J."/>
            <person name="Zhao F."/>
            <person name="Cao W."/>
        </authorList>
    </citation>
    <scope>NUCLEOTIDE SEQUENCE</scope>
    <source>
        <strain evidence="1">Hyas-2018</strain>
    </source>
</reference>
<gene>
    <name evidence="1" type="ORF">HPB50_016351</name>
</gene>
<organism evidence="1 2">
    <name type="scientific">Hyalomma asiaticum</name>
    <name type="common">Tick</name>
    <dbReference type="NCBI Taxonomy" id="266040"/>
    <lineage>
        <taxon>Eukaryota</taxon>
        <taxon>Metazoa</taxon>
        <taxon>Ecdysozoa</taxon>
        <taxon>Arthropoda</taxon>
        <taxon>Chelicerata</taxon>
        <taxon>Arachnida</taxon>
        <taxon>Acari</taxon>
        <taxon>Parasitiformes</taxon>
        <taxon>Ixodida</taxon>
        <taxon>Ixodoidea</taxon>
        <taxon>Ixodidae</taxon>
        <taxon>Hyalomminae</taxon>
        <taxon>Hyalomma</taxon>
    </lineage>
</organism>
<dbReference type="EMBL" id="CM023483">
    <property type="protein sequence ID" value="KAH6936358.1"/>
    <property type="molecule type" value="Genomic_DNA"/>
</dbReference>
<name>A0ACB7SNB6_HYAAI</name>
<comment type="caution">
    <text evidence="1">The sequence shown here is derived from an EMBL/GenBank/DDBJ whole genome shotgun (WGS) entry which is preliminary data.</text>
</comment>
<evidence type="ECO:0000313" key="1">
    <source>
        <dbReference type="EMBL" id="KAH6936358.1"/>
    </source>
</evidence>
<sequence length="188" mass="21780">MNEPNSVNAERKQRERHARFLRAARQGREKLDGRPALSLRAIAPVTFRTGRSRRREFARRGGRIVFVRVPEASPRGSLLHCPAEETGRSRAARCISDALADQVAFRAAWRARRPPRRPLSTPPIMQVGETPYSDGLIVRMRRNRPHHEQRWPSWTLDLDERTEREGDRRLKRYSSGKNRKLSFHAADS</sequence>